<dbReference type="HOGENOM" id="CLU_2466193_0_0_5"/>
<accession>E0TFK7</accession>
<evidence type="ECO:0000313" key="1">
    <source>
        <dbReference type="EMBL" id="ADM10567.1"/>
    </source>
</evidence>
<proteinExistence type="predicted"/>
<reference evidence="1 2" key="2">
    <citation type="journal article" date="2011" name="J. Bacteriol.">
        <title>Complete genome sequence of strain HTCC2503T of Parvularcula bermudensis, the type species of the order "Parvularculales" in the class Alphaproteobacteria.</title>
        <authorList>
            <person name="Oh H.M."/>
            <person name="Kang I."/>
            <person name="Vergin K.L."/>
            <person name="Kang D."/>
            <person name="Rhee K.H."/>
            <person name="Giovannoni S.J."/>
            <person name="Cho J.C."/>
        </authorList>
    </citation>
    <scope>NUCLEOTIDE SEQUENCE [LARGE SCALE GENOMIC DNA]</scope>
    <source>
        <strain evidence="2">ATCC BAA-594 / HTCC2503 / KCTC 12087</strain>
    </source>
</reference>
<name>E0TFK7_PARBH</name>
<keyword evidence="2" id="KW-1185">Reference proteome</keyword>
<dbReference type="EMBL" id="CP002156">
    <property type="protein sequence ID" value="ADM10567.1"/>
    <property type="molecule type" value="Genomic_DNA"/>
</dbReference>
<organism evidence="1 2">
    <name type="scientific">Parvularcula bermudensis (strain ATCC BAA-594 / HTCC2503 / KCTC 12087)</name>
    <dbReference type="NCBI Taxonomy" id="314260"/>
    <lineage>
        <taxon>Bacteria</taxon>
        <taxon>Pseudomonadati</taxon>
        <taxon>Pseudomonadota</taxon>
        <taxon>Alphaproteobacteria</taxon>
        <taxon>Parvularculales</taxon>
        <taxon>Parvularculaceae</taxon>
        <taxon>Parvularcula</taxon>
    </lineage>
</organism>
<dbReference type="AlphaFoldDB" id="E0TFK7"/>
<reference evidence="2" key="1">
    <citation type="submission" date="2010-08" db="EMBL/GenBank/DDBJ databases">
        <title>Genome sequence of Parvularcula bermudensis HTCC2503.</title>
        <authorList>
            <person name="Kang D.-M."/>
            <person name="Oh H.-M."/>
            <person name="Cho J.-C."/>
        </authorList>
    </citation>
    <scope>NUCLEOTIDE SEQUENCE [LARGE SCALE GENOMIC DNA]</scope>
    <source>
        <strain evidence="2">ATCC BAA-594 / HTCC2503 / KCTC 12087</strain>
    </source>
</reference>
<gene>
    <name evidence="1" type="ordered locus">PB2503_12649</name>
</gene>
<protein>
    <submittedName>
        <fullName evidence="1">Uncharacterized protein</fullName>
    </submittedName>
</protein>
<evidence type="ECO:0000313" key="2">
    <source>
        <dbReference type="Proteomes" id="UP000001302"/>
    </source>
</evidence>
<sequence length="88" mass="9558">MATAFPAEEDADTHSLLDAQEESRCKKAFLHVLPMTCDRRSFPPSAAIADAREKGARRPPFALVNCQDQAARACISQARAERAKGQSA</sequence>
<dbReference type="Proteomes" id="UP000001302">
    <property type="component" value="Chromosome"/>
</dbReference>
<dbReference type="KEGG" id="pbr:PB2503_12649"/>